<feature type="region of interest" description="Disordered" evidence="11">
    <location>
        <begin position="176"/>
        <end position="196"/>
    </location>
</feature>
<evidence type="ECO:0000313" key="14">
    <source>
        <dbReference type="Proteomes" id="UP001458880"/>
    </source>
</evidence>
<evidence type="ECO:0000256" key="9">
    <source>
        <dbReference type="ARBA" id="ARBA00024190"/>
    </source>
</evidence>
<evidence type="ECO:0000256" key="11">
    <source>
        <dbReference type="SAM" id="MobiDB-lite"/>
    </source>
</evidence>
<comment type="caution">
    <text evidence="13">The sequence shown here is derived from an EMBL/GenBank/DDBJ whole genome shotgun (WGS) entry which is preliminary data.</text>
</comment>
<dbReference type="Gene3D" id="2.60.40.790">
    <property type="match status" value="1"/>
</dbReference>
<keyword evidence="3" id="KW-0963">Cytoplasm</keyword>
<organism evidence="13 14">
    <name type="scientific">Popillia japonica</name>
    <name type="common">Japanese beetle</name>
    <dbReference type="NCBI Taxonomy" id="7064"/>
    <lineage>
        <taxon>Eukaryota</taxon>
        <taxon>Metazoa</taxon>
        <taxon>Ecdysozoa</taxon>
        <taxon>Arthropoda</taxon>
        <taxon>Hexapoda</taxon>
        <taxon>Insecta</taxon>
        <taxon>Pterygota</taxon>
        <taxon>Neoptera</taxon>
        <taxon>Endopterygota</taxon>
        <taxon>Coleoptera</taxon>
        <taxon>Polyphaga</taxon>
        <taxon>Scarabaeiformia</taxon>
        <taxon>Scarabaeidae</taxon>
        <taxon>Rutelinae</taxon>
        <taxon>Popillia</taxon>
    </lineage>
</organism>
<dbReference type="SUPFAM" id="SSF48452">
    <property type="entry name" value="TPR-like"/>
    <property type="match status" value="1"/>
</dbReference>
<dbReference type="GO" id="GO:0007399">
    <property type="term" value="P:nervous system development"/>
    <property type="evidence" value="ECO:0007669"/>
    <property type="project" value="UniProtKB-KW"/>
</dbReference>
<dbReference type="AlphaFoldDB" id="A0AAW1JTH6"/>
<keyword evidence="8" id="KW-0966">Cell projection</keyword>
<dbReference type="PROSITE" id="PS51203">
    <property type="entry name" value="CS"/>
    <property type="match status" value="1"/>
</dbReference>
<evidence type="ECO:0000256" key="8">
    <source>
        <dbReference type="ARBA" id="ARBA00023273"/>
    </source>
</evidence>
<reference evidence="13 14" key="1">
    <citation type="journal article" date="2024" name="BMC Genomics">
        <title>De novo assembly and annotation of Popillia japonica's genome with initial clues to its potential as an invasive pest.</title>
        <authorList>
            <person name="Cucini C."/>
            <person name="Boschi S."/>
            <person name="Funari R."/>
            <person name="Cardaioli E."/>
            <person name="Iannotti N."/>
            <person name="Marturano G."/>
            <person name="Paoli F."/>
            <person name="Bruttini M."/>
            <person name="Carapelli A."/>
            <person name="Frati F."/>
            <person name="Nardi F."/>
        </authorList>
    </citation>
    <scope>NUCLEOTIDE SEQUENCE [LARGE SCALE GENOMIC DNA]</scope>
    <source>
        <strain evidence="13">DMR45628</strain>
    </source>
</reference>
<evidence type="ECO:0000256" key="10">
    <source>
        <dbReference type="ARBA" id="ARBA00024430"/>
    </source>
</evidence>
<proteinExistence type="predicted"/>
<dbReference type="Proteomes" id="UP001458880">
    <property type="component" value="Unassembled WGS sequence"/>
</dbReference>
<dbReference type="GO" id="GO:0036159">
    <property type="term" value="P:inner dynein arm assembly"/>
    <property type="evidence" value="ECO:0007669"/>
    <property type="project" value="TreeGrafter"/>
</dbReference>
<dbReference type="GO" id="GO:0120293">
    <property type="term" value="C:dynein axonemal particle"/>
    <property type="evidence" value="ECO:0007669"/>
    <property type="project" value="UniProtKB-SubCell"/>
</dbReference>
<evidence type="ECO:0000256" key="4">
    <source>
        <dbReference type="ARBA" id="ARBA00022737"/>
    </source>
</evidence>
<evidence type="ECO:0000256" key="6">
    <source>
        <dbReference type="ARBA" id="ARBA00022902"/>
    </source>
</evidence>
<keyword evidence="7" id="KW-0539">Nucleus</keyword>
<sequence length="414" mass="48362">MPIVIKDFIWRQTINTIIIQVPLRGIHQSKVEIFTSPGYIRASYSPYFFEIFPLEPIDRDKSRCTLTATEITFELFKVSPREWEDLELDIPKSEKNELKKRLIEEEHSRFAKECEDKLTKKSQLKKTAVREQISLDTRHRETIENIKNNEKVKALGDLKEWKEDLIRPSPKIVELDSSDDEANKAEVEPAKDAGKRQKSLTVNIPKIRYNLKRCNIKDSVPLPRQNTTVTVEFTDRVLPTPSRESRLEEEQEWLRKQSEVRRSAGFVSEDLRPEEKNPVYLLAKGEEFMKNNNYLGAISAYSFGIKLSEKYPDLYRKRSEAHYAVGNMQRAIEDCSQALDLMKPAVSGNFLERVECIVRRGKALFQFGFKEQAFREIEIAYKMQPDNEELKELLIQFMDELNTAKNKCDKNDED</sequence>
<dbReference type="SUPFAM" id="SSF49764">
    <property type="entry name" value="HSP20-like chaperones"/>
    <property type="match status" value="1"/>
</dbReference>
<evidence type="ECO:0000259" key="12">
    <source>
        <dbReference type="PROSITE" id="PS51203"/>
    </source>
</evidence>
<dbReference type="PANTHER" id="PTHR46492">
    <property type="entry name" value="DYNEIN ASSEMBLY FACTOR 4, AXONEMAL"/>
    <property type="match status" value="1"/>
</dbReference>
<feature type="compositionally biased region" description="Basic and acidic residues" evidence="11">
    <location>
        <begin position="181"/>
        <end position="195"/>
    </location>
</feature>
<dbReference type="InterPro" id="IPR011990">
    <property type="entry name" value="TPR-like_helical_dom_sf"/>
</dbReference>
<dbReference type="SMART" id="SM00028">
    <property type="entry name" value="TPR"/>
    <property type="match status" value="3"/>
</dbReference>
<evidence type="ECO:0000313" key="13">
    <source>
        <dbReference type="EMBL" id="KAK9707637.1"/>
    </source>
</evidence>
<dbReference type="InterPro" id="IPR052004">
    <property type="entry name" value="Dynein_assembly_factor_4"/>
</dbReference>
<dbReference type="GO" id="GO:0003341">
    <property type="term" value="P:cilium movement"/>
    <property type="evidence" value="ECO:0007669"/>
    <property type="project" value="InterPro"/>
</dbReference>
<feature type="domain" description="CS" evidence="12">
    <location>
        <begin position="3"/>
        <end position="87"/>
    </location>
</feature>
<dbReference type="InterPro" id="IPR008978">
    <property type="entry name" value="HSP20-like_chaperone"/>
</dbReference>
<comment type="subcellular location">
    <subcellularLocation>
        <location evidence="2">Cell projection</location>
        <location evidence="2">Neuron projection</location>
    </subcellularLocation>
    <subcellularLocation>
        <location evidence="9">Dynein axonemal particle</location>
    </subcellularLocation>
    <subcellularLocation>
        <location evidence="1">Nucleus</location>
    </subcellularLocation>
</comment>
<keyword evidence="14" id="KW-1185">Reference proteome</keyword>
<evidence type="ECO:0000256" key="7">
    <source>
        <dbReference type="ARBA" id="ARBA00023242"/>
    </source>
</evidence>
<dbReference type="Gene3D" id="1.25.40.10">
    <property type="entry name" value="Tetratricopeptide repeat domain"/>
    <property type="match status" value="1"/>
</dbReference>
<protein>
    <recommendedName>
        <fullName evidence="10">Dynein axonemal assembly factor 4</fullName>
    </recommendedName>
</protein>
<dbReference type="GO" id="GO:0043005">
    <property type="term" value="C:neuron projection"/>
    <property type="evidence" value="ECO:0007669"/>
    <property type="project" value="UniProtKB-SubCell"/>
</dbReference>
<dbReference type="EMBL" id="JASPKY010000345">
    <property type="protein sequence ID" value="KAK9707637.1"/>
    <property type="molecule type" value="Genomic_DNA"/>
</dbReference>
<keyword evidence="6" id="KW-0524">Neurogenesis</keyword>
<keyword evidence="5" id="KW-0802">TPR repeat</keyword>
<evidence type="ECO:0000256" key="1">
    <source>
        <dbReference type="ARBA" id="ARBA00004123"/>
    </source>
</evidence>
<dbReference type="InterPro" id="IPR007052">
    <property type="entry name" value="CS_dom"/>
</dbReference>
<dbReference type="CDD" id="cd06469">
    <property type="entry name" value="p23_DYX1C1_like"/>
    <property type="match status" value="1"/>
</dbReference>
<evidence type="ECO:0000256" key="3">
    <source>
        <dbReference type="ARBA" id="ARBA00022490"/>
    </source>
</evidence>
<accession>A0AAW1JTH6</accession>
<evidence type="ECO:0000256" key="5">
    <source>
        <dbReference type="ARBA" id="ARBA00022803"/>
    </source>
</evidence>
<name>A0AAW1JTH6_POPJA</name>
<dbReference type="InterPro" id="IPR019734">
    <property type="entry name" value="TPR_rpt"/>
</dbReference>
<dbReference type="GO" id="GO:0036158">
    <property type="term" value="P:outer dynein arm assembly"/>
    <property type="evidence" value="ECO:0007669"/>
    <property type="project" value="TreeGrafter"/>
</dbReference>
<keyword evidence="4" id="KW-0677">Repeat</keyword>
<gene>
    <name evidence="13" type="ORF">QE152_g27701</name>
</gene>
<evidence type="ECO:0000256" key="2">
    <source>
        <dbReference type="ARBA" id="ARBA00004487"/>
    </source>
</evidence>
<dbReference type="InterPro" id="IPR037894">
    <property type="entry name" value="CS_DYX1C1"/>
</dbReference>
<dbReference type="GO" id="GO:0005634">
    <property type="term" value="C:nucleus"/>
    <property type="evidence" value="ECO:0007669"/>
    <property type="project" value="UniProtKB-SubCell"/>
</dbReference>
<dbReference type="PANTHER" id="PTHR46492:SF1">
    <property type="entry name" value="DYNEIN AXONEMAL ASSEMBLY FACTOR 4"/>
    <property type="match status" value="1"/>
</dbReference>